<accession>A0A6J1QG64</accession>
<dbReference type="InterPro" id="IPR040393">
    <property type="entry name" value="TREX1/2"/>
</dbReference>
<gene>
    <name evidence="10" type="primary">LOC112460028</name>
</gene>
<evidence type="ECO:0000259" key="8">
    <source>
        <dbReference type="SMART" id="SM00479"/>
    </source>
</evidence>
<keyword evidence="3" id="KW-0479">Metal-binding</keyword>
<dbReference type="CDD" id="cd06127">
    <property type="entry name" value="DEDDh"/>
    <property type="match status" value="1"/>
</dbReference>
<name>A0A6J1QG64_9HYME</name>
<comment type="cofactor">
    <cofactor evidence="1">
        <name>Mg(2+)</name>
        <dbReference type="ChEBI" id="CHEBI:18420"/>
    </cofactor>
</comment>
<dbReference type="InterPro" id="IPR057617">
    <property type="entry name" value="PML_C"/>
</dbReference>
<dbReference type="GeneID" id="112460028"/>
<evidence type="ECO:0000256" key="5">
    <source>
        <dbReference type="ARBA" id="ARBA00022839"/>
    </source>
</evidence>
<organism evidence="9 10">
    <name type="scientific">Temnothorax curvispinosus</name>
    <dbReference type="NCBI Taxonomy" id="300111"/>
    <lineage>
        <taxon>Eukaryota</taxon>
        <taxon>Metazoa</taxon>
        <taxon>Ecdysozoa</taxon>
        <taxon>Arthropoda</taxon>
        <taxon>Hexapoda</taxon>
        <taxon>Insecta</taxon>
        <taxon>Pterygota</taxon>
        <taxon>Neoptera</taxon>
        <taxon>Endopterygota</taxon>
        <taxon>Hymenoptera</taxon>
        <taxon>Apocrita</taxon>
        <taxon>Aculeata</taxon>
        <taxon>Formicoidea</taxon>
        <taxon>Formicidae</taxon>
        <taxon>Myrmicinae</taxon>
        <taxon>Temnothorax</taxon>
    </lineage>
</organism>
<keyword evidence="4" id="KW-0378">Hydrolase</keyword>
<evidence type="ECO:0000256" key="7">
    <source>
        <dbReference type="ARBA" id="ARBA00025769"/>
    </source>
</evidence>
<evidence type="ECO:0000256" key="1">
    <source>
        <dbReference type="ARBA" id="ARBA00001946"/>
    </source>
</evidence>
<evidence type="ECO:0000256" key="3">
    <source>
        <dbReference type="ARBA" id="ARBA00022723"/>
    </source>
</evidence>
<evidence type="ECO:0000256" key="4">
    <source>
        <dbReference type="ARBA" id="ARBA00022801"/>
    </source>
</evidence>
<dbReference type="SUPFAM" id="SSF53098">
    <property type="entry name" value="Ribonuclease H-like"/>
    <property type="match status" value="1"/>
</dbReference>
<evidence type="ECO:0000256" key="2">
    <source>
        <dbReference type="ARBA" id="ARBA00022722"/>
    </source>
</evidence>
<comment type="similarity">
    <text evidence="7">Belongs to the exonuclease superfamily. TREX family.</text>
</comment>
<dbReference type="GO" id="GO:0003676">
    <property type="term" value="F:nucleic acid binding"/>
    <property type="evidence" value="ECO:0007669"/>
    <property type="project" value="InterPro"/>
</dbReference>
<dbReference type="Pfam" id="PF20700">
    <property type="entry name" value="Mutator"/>
    <property type="match status" value="1"/>
</dbReference>
<keyword evidence="9" id="KW-1185">Reference proteome</keyword>
<keyword evidence="2" id="KW-0540">Nuclease</keyword>
<dbReference type="Proteomes" id="UP000504618">
    <property type="component" value="Unplaced"/>
</dbReference>
<dbReference type="InterPro" id="IPR049012">
    <property type="entry name" value="Mutator_transp_dom"/>
</dbReference>
<dbReference type="GO" id="GO:0006308">
    <property type="term" value="P:DNA catabolic process"/>
    <property type="evidence" value="ECO:0007669"/>
    <property type="project" value="TreeGrafter"/>
</dbReference>
<dbReference type="GO" id="GO:0008296">
    <property type="term" value="F:3'-5'-DNA exonuclease activity"/>
    <property type="evidence" value="ECO:0007669"/>
    <property type="project" value="TreeGrafter"/>
</dbReference>
<keyword evidence="6" id="KW-0460">Magnesium</keyword>
<dbReference type="InterPro" id="IPR012337">
    <property type="entry name" value="RNaseH-like_sf"/>
</dbReference>
<proteinExistence type="inferred from homology"/>
<dbReference type="Gene3D" id="3.30.420.10">
    <property type="entry name" value="Ribonuclease H-like superfamily/Ribonuclease H"/>
    <property type="match status" value="1"/>
</dbReference>
<dbReference type="RefSeq" id="XP_024880211.1">
    <property type="nucleotide sequence ID" value="XM_025024443.1"/>
</dbReference>
<feature type="domain" description="Exonuclease" evidence="8">
    <location>
        <begin position="305"/>
        <end position="494"/>
    </location>
</feature>
<dbReference type="OrthoDB" id="6095482at2759"/>
<keyword evidence="5" id="KW-0269">Exonuclease</keyword>
<dbReference type="AlphaFoldDB" id="A0A6J1QG64"/>
<dbReference type="InterPro" id="IPR013520">
    <property type="entry name" value="Ribonucl_H"/>
</dbReference>
<dbReference type="Pfam" id="PF25244">
    <property type="entry name" value="PML_C"/>
    <property type="match status" value="1"/>
</dbReference>
<dbReference type="GO" id="GO:0046872">
    <property type="term" value="F:metal ion binding"/>
    <property type="evidence" value="ECO:0007669"/>
    <property type="project" value="UniProtKB-KW"/>
</dbReference>
<dbReference type="PANTHER" id="PTHR13058:SF19">
    <property type="entry name" value="LD40940P"/>
    <property type="match status" value="1"/>
</dbReference>
<evidence type="ECO:0000313" key="10">
    <source>
        <dbReference type="RefSeq" id="XP_024880211.1"/>
    </source>
</evidence>
<protein>
    <submittedName>
        <fullName evidence="10">Uncharacterized protein LOC112460028</fullName>
    </submittedName>
</protein>
<dbReference type="SMART" id="SM00479">
    <property type="entry name" value="EXOIII"/>
    <property type="match status" value="1"/>
</dbReference>
<reference evidence="10" key="1">
    <citation type="submission" date="2025-08" db="UniProtKB">
        <authorList>
            <consortium name="RefSeq"/>
        </authorList>
    </citation>
    <scope>IDENTIFICATION</scope>
    <source>
        <tissue evidence="10">Whole body</tissue>
    </source>
</reference>
<dbReference type="InterPro" id="IPR054362">
    <property type="entry name" value="Exu_RNase_H-like"/>
</dbReference>
<sequence>MEPDMAVELFTKNELFEEAGVYASVIIGDDDSSTVAGVRRNATHEIEKWSDFNHTLKSFTSALYSMKLSPKLIEYFSRCFSSAVKQNKGNTEKVRAALEAIVPHAFGDHQLCGDWCKSHVNNNYKHNNLPHGKPLADEELREKLHALLSRFARNAEKIAPCGCTQANESLNNAVASKTPKARHYSASESLHYRVATSVCQKNDGYTYIAKVYNKLLLSPGSARTLAYRLQKDKKREIRAKLSKTKEIKKRRLYAKKQRSIATASRQRQEGLTYESGVSCYNVSDLFENTPRAMNDPNNFENDNYRIVYFDLETTGLRSTDQICQIAAYDGVSTFNAYITPSIPISRSASAITGMQIIDGDMYVHEDLVQTIPVRAAVDGFLKYLEEISGKENRACQIILLSHNGFKFDVPRILSLIVKLGVMETFKKTVSGFADTLDILRNALPERRKNKQSFSVKALLQDFLPGENHENLHNAVDDVIMLKKIIDYLKIDDLLIKKFAKSVTNMIDEKNRKSIISANKTSLRSVYQNKISANLIQKMAKAGINRNILEETFTKNGYDGIRVLFGESIDGKARVTTSKKLIDKVYSLFSDK</sequence>
<evidence type="ECO:0000256" key="6">
    <source>
        <dbReference type="ARBA" id="ARBA00022842"/>
    </source>
</evidence>
<dbReference type="Pfam" id="PF22123">
    <property type="entry name" value="Exu_RNase_H_like"/>
    <property type="match status" value="1"/>
</dbReference>
<evidence type="ECO:0000313" key="9">
    <source>
        <dbReference type="Proteomes" id="UP000504618"/>
    </source>
</evidence>
<dbReference type="InterPro" id="IPR036397">
    <property type="entry name" value="RNaseH_sf"/>
</dbReference>
<dbReference type="GO" id="GO:0005737">
    <property type="term" value="C:cytoplasm"/>
    <property type="evidence" value="ECO:0007669"/>
    <property type="project" value="TreeGrafter"/>
</dbReference>
<dbReference type="PANTHER" id="PTHR13058">
    <property type="entry name" value="THREE PRIME REPAIR EXONUCLEASE 1, 2"/>
    <property type="match status" value="1"/>
</dbReference>